<name>A0A484KK86_9ASTE</name>
<gene>
    <name evidence="2" type="ORF">CCAM_LOCUS5285</name>
</gene>
<organism evidence="2 3">
    <name type="scientific">Cuscuta campestris</name>
    <dbReference type="NCBI Taxonomy" id="132261"/>
    <lineage>
        <taxon>Eukaryota</taxon>
        <taxon>Viridiplantae</taxon>
        <taxon>Streptophyta</taxon>
        <taxon>Embryophyta</taxon>
        <taxon>Tracheophyta</taxon>
        <taxon>Spermatophyta</taxon>
        <taxon>Magnoliopsida</taxon>
        <taxon>eudicotyledons</taxon>
        <taxon>Gunneridae</taxon>
        <taxon>Pentapetalae</taxon>
        <taxon>asterids</taxon>
        <taxon>lamiids</taxon>
        <taxon>Solanales</taxon>
        <taxon>Convolvulaceae</taxon>
        <taxon>Cuscuteae</taxon>
        <taxon>Cuscuta</taxon>
        <taxon>Cuscuta subgen. Grammica</taxon>
        <taxon>Cuscuta sect. Cleistogrammica</taxon>
    </lineage>
</organism>
<evidence type="ECO:0000256" key="1">
    <source>
        <dbReference type="SAM" id="SignalP"/>
    </source>
</evidence>
<accession>A0A484KK86</accession>
<sequence>MVVCFFAQFCLWRCLEAIDVVGPARPPAATTTPTGFGAIAFSFLHQSLVELVYNTSSLLLLPFVIAQAKIYCLPLK</sequence>
<feature type="signal peptide" evidence="1">
    <location>
        <begin position="1"/>
        <end position="17"/>
    </location>
</feature>
<evidence type="ECO:0000313" key="3">
    <source>
        <dbReference type="Proteomes" id="UP000595140"/>
    </source>
</evidence>
<reference evidence="2 3" key="1">
    <citation type="submission" date="2018-04" db="EMBL/GenBank/DDBJ databases">
        <authorList>
            <person name="Vogel A."/>
        </authorList>
    </citation>
    <scope>NUCLEOTIDE SEQUENCE [LARGE SCALE GENOMIC DNA]</scope>
</reference>
<keyword evidence="3" id="KW-1185">Reference proteome</keyword>
<evidence type="ECO:0008006" key="4">
    <source>
        <dbReference type="Google" id="ProtNLM"/>
    </source>
</evidence>
<feature type="chain" id="PRO_5019818145" description="Secreted protein" evidence="1">
    <location>
        <begin position="18"/>
        <end position="76"/>
    </location>
</feature>
<dbReference type="EMBL" id="OOIL02000294">
    <property type="protein sequence ID" value="VFQ63509.1"/>
    <property type="molecule type" value="Genomic_DNA"/>
</dbReference>
<dbReference type="Proteomes" id="UP000595140">
    <property type="component" value="Unassembled WGS sequence"/>
</dbReference>
<protein>
    <recommendedName>
        <fullName evidence="4">Secreted protein</fullName>
    </recommendedName>
</protein>
<keyword evidence="1" id="KW-0732">Signal</keyword>
<proteinExistence type="predicted"/>
<dbReference type="AlphaFoldDB" id="A0A484KK86"/>
<evidence type="ECO:0000313" key="2">
    <source>
        <dbReference type="EMBL" id="VFQ63509.1"/>
    </source>
</evidence>